<feature type="domain" description="Syndetin C-terminal" evidence="2">
    <location>
        <begin position="1133"/>
        <end position="1383"/>
    </location>
</feature>
<protein>
    <recommendedName>
        <fullName evidence="2">Syndetin C-terminal domain-containing protein</fullName>
    </recommendedName>
</protein>
<dbReference type="GO" id="GO:0042147">
    <property type="term" value="P:retrograde transport, endosome to Golgi"/>
    <property type="evidence" value="ECO:0007669"/>
    <property type="project" value="InterPro"/>
</dbReference>
<evidence type="ECO:0000313" key="4">
    <source>
        <dbReference type="Proteomes" id="UP000198406"/>
    </source>
</evidence>
<evidence type="ECO:0000259" key="2">
    <source>
        <dbReference type="Pfam" id="PF10474"/>
    </source>
</evidence>
<evidence type="ECO:0000313" key="3">
    <source>
        <dbReference type="EMBL" id="GAX28842.1"/>
    </source>
</evidence>
<accession>A0A1Z5KRX3</accession>
<dbReference type="Pfam" id="PF10474">
    <property type="entry name" value="Syndetin_C"/>
    <property type="match status" value="1"/>
</dbReference>
<dbReference type="GO" id="GO:0000149">
    <property type="term" value="F:SNARE binding"/>
    <property type="evidence" value="ECO:0007669"/>
    <property type="project" value="TreeGrafter"/>
</dbReference>
<keyword evidence="4" id="KW-1185">Reference proteome</keyword>
<dbReference type="PANTHER" id="PTHR13258:SF0">
    <property type="entry name" value="SYNDETIN"/>
    <property type="match status" value="1"/>
</dbReference>
<dbReference type="EMBL" id="BDSP01000283">
    <property type="protein sequence ID" value="GAX28842.1"/>
    <property type="molecule type" value="Genomic_DNA"/>
</dbReference>
<evidence type="ECO:0000256" key="1">
    <source>
        <dbReference type="SAM" id="MobiDB-lite"/>
    </source>
</evidence>
<dbReference type="InterPro" id="IPR019514">
    <property type="entry name" value="Syndetin_C"/>
</dbReference>
<dbReference type="InParanoid" id="A0A1Z5KRX3"/>
<organism evidence="3 4">
    <name type="scientific">Fistulifera solaris</name>
    <name type="common">Oleaginous diatom</name>
    <dbReference type="NCBI Taxonomy" id="1519565"/>
    <lineage>
        <taxon>Eukaryota</taxon>
        <taxon>Sar</taxon>
        <taxon>Stramenopiles</taxon>
        <taxon>Ochrophyta</taxon>
        <taxon>Bacillariophyta</taxon>
        <taxon>Bacillariophyceae</taxon>
        <taxon>Bacillariophycidae</taxon>
        <taxon>Naviculales</taxon>
        <taxon>Naviculaceae</taxon>
        <taxon>Fistulifera</taxon>
    </lineage>
</organism>
<feature type="compositionally biased region" description="Acidic residues" evidence="1">
    <location>
        <begin position="135"/>
        <end position="147"/>
    </location>
</feature>
<name>A0A1Z5KRX3_FISSO</name>
<dbReference type="OrthoDB" id="10263345at2759"/>
<dbReference type="GO" id="GO:1990745">
    <property type="term" value="C:EARP complex"/>
    <property type="evidence" value="ECO:0007669"/>
    <property type="project" value="InterPro"/>
</dbReference>
<reference evidence="3 4" key="1">
    <citation type="journal article" date="2015" name="Plant Cell">
        <title>Oil accumulation by the oleaginous diatom Fistulifera solaris as revealed by the genome and transcriptome.</title>
        <authorList>
            <person name="Tanaka T."/>
            <person name="Maeda Y."/>
            <person name="Veluchamy A."/>
            <person name="Tanaka M."/>
            <person name="Abida H."/>
            <person name="Marechal E."/>
            <person name="Bowler C."/>
            <person name="Muto M."/>
            <person name="Sunaga Y."/>
            <person name="Tanaka M."/>
            <person name="Yoshino T."/>
            <person name="Taniguchi T."/>
            <person name="Fukuda Y."/>
            <person name="Nemoto M."/>
            <person name="Matsumoto M."/>
            <person name="Wong P.S."/>
            <person name="Aburatani S."/>
            <person name="Fujibuchi W."/>
        </authorList>
    </citation>
    <scope>NUCLEOTIDE SEQUENCE [LARGE SCALE GENOMIC DNA]</scope>
    <source>
        <strain evidence="3 4">JPCC DA0580</strain>
    </source>
</reference>
<dbReference type="GO" id="GO:0032456">
    <property type="term" value="P:endocytic recycling"/>
    <property type="evidence" value="ECO:0007669"/>
    <property type="project" value="InterPro"/>
</dbReference>
<dbReference type="GO" id="GO:0005829">
    <property type="term" value="C:cytosol"/>
    <property type="evidence" value="ECO:0007669"/>
    <property type="project" value="GOC"/>
</dbReference>
<dbReference type="InterPro" id="IPR040047">
    <property type="entry name" value="VPS50"/>
</dbReference>
<sequence>MRDETSPWRTARRLSLAVRSSFSSLSRPLEESNDNVLLDSAAQNIDQAMRSLYSTELKPTLWTRLQNNNNSQTNATTSYIPTHEFDWMLDESPAASHVSESNEWLIELKNGGDRRIRELERYVAKWEEGLQSSFEFEESSSDDEESERSDSEFGEFQSAADDTAELVDRAESLLQQHPVLPEFPHCHSPLTPDLLERSEQVVAAHWRKSNSLLNERTRETVSHPKMYVESFEECDEDKSTDQPDLLPLFIDLPSPVPASLPLAARGVEDRPISLKLPWQDYSTFEGRFLRRRQQKFFEENNEVLGLKQHEDDDESVIWTAEDQDRCIQRLQEKFNLPEYYFSNPDFDDGVKLLGSLPWHNLMALYSKSEGITENSDIEVWDAYMTTLLSNLDAALKEMQKVSLRHVQPLQSELLHANRLIYDLDRNIRLTEMYMDRCCDALKTATGEEVEATGLAGSIIVLKAFDGRENYRKLDNLLQDIARADQSVNDLYNTVDTLSFQHENGLSDYERITGEIDTLRKTLTNECLANVRALDLTRSRLDKIGERIWSRLSTLCQSTIVCLCRRSEFDSVSHKRLFDVCLDVNKRFAADLPDGITLVTWWSEQINKSFCYETERSLAVALADPAYEIVRSDYSKDLDQLADEIDLDWGDQHKLRYVIRNLTTIRFDFEGSFVNYLPGVMRKLCVLLRSILVSSLKLTGWHASLGSRNGNLFCDVNTDLTMVSFSNQVQRIKEHVWNNCEAAIVQCLDGYLASRGGQSLFHYSKHDVDETLWLQDVKKLCIIYALVDRFISQKRTFLESAEASDDIVSLAGKGNMIVDRLSDVFRRHLKSLHVEVMNASGRKLANECWILQALDASSAKKASDASNLHSGPFVAEALLSRFRPYENRFSFLPLLHDLDFSVVEEEGLNINGNRPFDRLDDIFVENDTIVPGIEIHSECLFRMRFQDEIDDRGATSRIAPDYVTNDFLEWLARLLTVIKCFPLVAEDVSVVVANLCDLYTTTILRLCAGSAQNEKHLLGIITSNPFQVENNDNHQKNNYSGASIGNNLLDAFRKSRRPSRNSAYMRMVSDTLDAEICEPLLSDTAEINSLRDFVTRAQASLKDAVNLDKVDAWMRHSGEERPLDEEVCEACRFLEKRVAGALSLYAVASITDAFYDIAKAFLSGCPVGSQYLSFMESLQKYSKTLSSVTPSLVRVSTQIACQRAMNGSDIVTNMICNEAAWEESKLNEDPNDYVESMCERCALFWGFLTTSGKLPDKALAFVWSGLMTAAYSTMLEGFSRISFCSTEGRALMTLDLASFSSGVTPQAVKERLDKRSLFVKPVQEPQVLIKGMSYVDTYIKVFYCPDKDVMEWIRNNYCKYRPTHILALRIPANHGNSSQAWKELSDLYCIY</sequence>
<dbReference type="Proteomes" id="UP000198406">
    <property type="component" value="Unassembled WGS sequence"/>
</dbReference>
<dbReference type="PANTHER" id="PTHR13258">
    <property type="entry name" value="SYNDETIN"/>
    <property type="match status" value="1"/>
</dbReference>
<comment type="caution">
    <text evidence="3">The sequence shown here is derived from an EMBL/GenBank/DDBJ whole genome shotgun (WGS) entry which is preliminary data.</text>
</comment>
<feature type="region of interest" description="Disordered" evidence="1">
    <location>
        <begin position="133"/>
        <end position="157"/>
    </location>
</feature>
<gene>
    <name evidence="3" type="ORF">FisN_20Lh137</name>
</gene>
<proteinExistence type="predicted"/>